<dbReference type="Gene3D" id="1.25.40.10">
    <property type="entry name" value="Tetratricopeptide repeat domain"/>
    <property type="match status" value="1"/>
</dbReference>
<accession>A0A7K8G052</accession>
<sequence>QVLVTDLYRFRDTLTPRDPPGDPNDPADPLVAEMEKTLKLMEEVQVSPEGRGRALVLRARALGVAPEVGGARAELALGHALKLDPALGAAWRQLGEQRWRRGDIRGARDAFGGALQQVGLLRSFGGHWGGEALRESLAQAEAAVRSDPSDGQSWYVLGNAHVSLYFAGGQNPGSARRALAAYAQAERVDPAAAANPDLHLNRATLLQYLERFQAALEGLSRAAELAPSWDEPRKRHGNLLEFLSRLCSLLANRGKLRGKRRRGLAGPVPLPLLGPLAGAGGPRPSPITALRPGPNPQRVLLGRVLFSLAPPGGVPYAVGLQDGGGAVAAVTVYNAAPAWGVTVGDALGVPDPVLTQHQHQHQGQTFSFLGIRVSSPLSLVVNGK</sequence>
<dbReference type="SUPFAM" id="SSF48452">
    <property type="entry name" value="TPR-like"/>
    <property type="match status" value="1"/>
</dbReference>
<dbReference type="AlphaFoldDB" id="A0A7K8G052"/>
<comment type="caution">
    <text evidence="2">The sequence shown here is derived from an EMBL/GenBank/DDBJ whole genome shotgun (WGS) entry which is preliminary data.</text>
</comment>
<gene>
    <name evidence="2" type="primary">Ttc5</name>
    <name evidence="2" type="ORF">STRCIN_R15057</name>
</gene>
<reference evidence="2 3" key="1">
    <citation type="submission" date="2019-09" db="EMBL/GenBank/DDBJ databases">
        <title>Bird 10,000 Genomes (B10K) Project - Family phase.</title>
        <authorList>
            <person name="Zhang G."/>
        </authorList>
    </citation>
    <scope>NUCLEOTIDE SEQUENCE [LARGE SCALE GENOMIC DNA]</scope>
    <source>
        <strain evidence="2">B10K-DU-029-33</strain>
        <tissue evidence="2">Heart</tissue>
    </source>
</reference>
<dbReference type="InterPro" id="IPR032076">
    <property type="entry name" value="TTC5_OB"/>
</dbReference>
<feature type="domain" description="Tetratricopeptide repeat protein 5 OB fold" evidence="1">
    <location>
        <begin position="286"/>
        <end position="384"/>
    </location>
</feature>
<protein>
    <submittedName>
        <fullName evidence="2">TTC5 protein</fullName>
    </submittedName>
</protein>
<evidence type="ECO:0000259" key="1">
    <source>
        <dbReference type="Pfam" id="PF16669"/>
    </source>
</evidence>
<feature type="non-terminal residue" evidence="2">
    <location>
        <position position="384"/>
    </location>
</feature>
<dbReference type="Proteomes" id="UP000548317">
    <property type="component" value="Unassembled WGS sequence"/>
</dbReference>
<dbReference type="InterPro" id="IPR038645">
    <property type="entry name" value="TTC5_OB_sf"/>
</dbReference>
<organism evidence="2 3">
    <name type="scientific">Struthidea cinerea</name>
    <dbReference type="NCBI Taxonomy" id="181839"/>
    <lineage>
        <taxon>Eukaryota</taxon>
        <taxon>Metazoa</taxon>
        <taxon>Chordata</taxon>
        <taxon>Craniata</taxon>
        <taxon>Vertebrata</taxon>
        <taxon>Euteleostomi</taxon>
        <taxon>Archelosauria</taxon>
        <taxon>Archosauria</taxon>
        <taxon>Dinosauria</taxon>
        <taxon>Saurischia</taxon>
        <taxon>Theropoda</taxon>
        <taxon>Coelurosauria</taxon>
        <taxon>Aves</taxon>
        <taxon>Neognathae</taxon>
        <taxon>Neoaves</taxon>
        <taxon>Telluraves</taxon>
        <taxon>Australaves</taxon>
        <taxon>Passeriformes</taxon>
        <taxon>Corvoidea</taxon>
        <taxon>Corcoracidae</taxon>
        <taxon>Struthidea</taxon>
    </lineage>
</organism>
<evidence type="ECO:0000313" key="2">
    <source>
        <dbReference type="EMBL" id="NXB68549.1"/>
    </source>
</evidence>
<dbReference type="InterPro" id="IPR011990">
    <property type="entry name" value="TPR-like_helical_dom_sf"/>
</dbReference>
<dbReference type="Pfam" id="PF16669">
    <property type="entry name" value="TTC5_OB"/>
    <property type="match status" value="1"/>
</dbReference>
<proteinExistence type="predicted"/>
<name>A0A7K8G052_9CORV</name>
<keyword evidence="3" id="KW-1185">Reference proteome</keyword>
<feature type="non-terminal residue" evidence="2">
    <location>
        <position position="1"/>
    </location>
</feature>
<evidence type="ECO:0000313" key="3">
    <source>
        <dbReference type="Proteomes" id="UP000548317"/>
    </source>
</evidence>
<dbReference type="EMBL" id="VZTI01005706">
    <property type="protein sequence ID" value="NXB68549.1"/>
    <property type="molecule type" value="Genomic_DNA"/>
</dbReference>
<dbReference type="Gene3D" id="2.40.50.550">
    <property type="match status" value="1"/>
</dbReference>